<protein>
    <submittedName>
        <fullName evidence="1">Uncharacterized protein</fullName>
    </submittedName>
</protein>
<evidence type="ECO:0000313" key="1">
    <source>
        <dbReference type="EMBL" id="CAD9969251.1"/>
    </source>
</evidence>
<dbReference type="EMBL" id="HBHT01020242">
    <property type="protein sequence ID" value="CAD9969251.1"/>
    <property type="molecule type" value="Transcribed_RNA"/>
</dbReference>
<organism evidence="1">
    <name type="scientific">Entomoneis paludosa</name>
    <dbReference type="NCBI Taxonomy" id="265537"/>
    <lineage>
        <taxon>Eukaryota</taxon>
        <taxon>Sar</taxon>
        <taxon>Stramenopiles</taxon>
        <taxon>Ochrophyta</taxon>
        <taxon>Bacillariophyta</taxon>
        <taxon>Bacillariophyceae</taxon>
        <taxon>Bacillariophycidae</taxon>
        <taxon>Entomoneidaceae</taxon>
        <taxon>Entomoneis</taxon>
    </lineage>
</organism>
<proteinExistence type="predicted"/>
<dbReference type="AlphaFoldDB" id="A0A7S3DQB5"/>
<reference evidence="1" key="1">
    <citation type="submission" date="2021-01" db="EMBL/GenBank/DDBJ databases">
        <authorList>
            <person name="Corre E."/>
            <person name="Pelletier E."/>
            <person name="Niang G."/>
            <person name="Scheremetjew M."/>
            <person name="Finn R."/>
            <person name="Kale V."/>
            <person name="Holt S."/>
            <person name="Cochrane G."/>
            <person name="Meng A."/>
            <person name="Brown T."/>
            <person name="Cohen L."/>
        </authorList>
    </citation>
    <scope>NUCLEOTIDE SEQUENCE</scope>
    <source>
        <strain evidence="1">CCMP125</strain>
    </source>
</reference>
<gene>
    <name evidence="1" type="ORF">APAL1065_LOCUS13572</name>
</gene>
<accession>A0A7S3DQB5</accession>
<name>A0A7S3DQB5_9STRA</name>
<sequence>MPSSITKSITRFLAAPGKIANALDWRKANGAVLSIHIGSNSIDLAVTAHPSIDNPIQPLPSIPIETETKSNQKVLKSHILEELGGIVKQWKVCGMLVSWPVQKEGWCGAPCGRVLHTLDQIVQESKIVSASRPVCLWDGHHFLSTEDEWGRVPLYGVPTEKEEHRASQEQYREDGMVAADIAKDYLRHHFPEFTKMNANKASAASPSGKQNTVLVDPKWLEAYTTCAASAKASLY</sequence>